<evidence type="ECO:0000256" key="2">
    <source>
        <dbReference type="ARBA" id="ARBA00022801"/>
    </source>
</evidence>
<name>A0A1V9YTV9_9STRA</name>
<feature type="region of interest" description="Disordered" evidence="6">
    <location>
        <begin position="239"/>
        <end position="261"/>
    </location>
</feature>
<evidence type="ECO:0000313" key="8">
    <source>
        <dbReference type="EMBL" id="OQR89239.1"/>
    </source>
</evidence>
<keyword evidence="5" id="KW-0694">RNA-binding</keyword>
<dbReference type="InterPro" id="IPR027417">
    <property type="entry name" value="P-loop_NTPase"/>
</dbReference>
<keyword evidence="9" id="KW-1185">Reference proteome</keyword>
<dbReference type="Gene3D" id="1.20.5.190">
    <property type="match status" value="2"/>
</dbReference>
<dbReference type="PROSITE" id="PS51192">
    <property type="entry name" value="HELICASE_ATP_BIND_1"/>
    <property type="match status" value="1"/>
</dbReference>
<dbReference type="PROSITE" id="PS50096">
    <property type="entry name" value="IQ"/>
    <property type="match status" value="3"/>
</dbReference>
<comment type="similarity">
    <text evidence="5">Belongs to the DEAD box helicase family.</text>
</comment>
<dbReference type="GO" id="GO:0005524">
    <property type="term" value="F:ATP binding"/>
    <property type="evidence" value="ECO:0007669"/>
    <property type="project" value="UniProtKB-UniRule"/>
</dbReference>
<dbReference type="PANTHER" id="PTHR24031">
    <property type="entry name" value="RNA HELICASE"/>
    <property type="match status" value="1"/>
</dbReference>
<dbReference type="GO" id="GO:0003724">
    <property type="term" value="F:RNA helicase activity"/>
    <property type="evidence" value="ECO:0007669"/>
    <property type="project" value="UniProtKB-EC"/>
</dbReference>
<feature type="repeat" description="ANK" evidence="4">
    <location>
        <begin position="126"/>
        <end position="158"/>
    </location>
</feature>
<accession>A0A1V9YTV9</accession>
<dbReference type="PROSITE" id="PS50297">
    <property type="entry name" value="ANK_REP_REGION"/>
    <property type="match status" value="1"/>
</dbReference>
<evidence type="ECO:0000313" key="9">
    <source>
        <dbReference type="Proteomes" id="UP000243217"/>
    </source>
</evidence>
<dbReference type="Proteomes" id="UP000243217">
    <property type="component" value="Unassembled WGS sequence"/>
</dbReference>
<reference evidence="8 9" key="1">
    <citation type="journal article" date="2014" name="Genome Biol. Evol.">
        <title>The secreted proteins of Achlya hypogyna and Thraustotheca clavata identify the ancestral oomycete secretome and reveal gene acquisitions by horizontal gene transfer.</title>
        <authorList>
            <person name="Misner I."/>
            <person name="Blouin N."/>
            <person name="Leonard G."/>
            <person name="Richards T.A."/>
            <person name="Lane C.E."/>
        </authorList>
    </citation>
    <scope>NUCLEOTIDE SEQUENCE [LARGE SCALE GENOMIC DNA]</scope>
    <source>
        <strain evidence="8 9">ATCC 34112</strain>
    </source>
</reference>
<proteinExistence type="inferred from homology"/>
<evidence type="ECO:0000256" key="6">
    <source>
        <dbReference type="SAM" id="MobiDB-lite"/>
    </source>
</evidence>
<dbReference type="OrthoDB" id="407555at2759"/>
<keyword evidence="2 5" id="KW-0378">Hydrolase</keyword>
<gene>
    <name evidence="8" type="ORF">THRCLA_09837</name>
</gene>
<comment type="caution">
    <text evidence="8">The sequence shown here is derived from an EMBL/GenBank/DDBJ whole genome shotgun (WGS) entry which is preliminary data.</text>
</comment>
<dbReference type="InterPro" id="IPR000048">
    <property type="entry name" value="IQ_motif_EF-hand-BS"/>
</dbReference>
<dbReference type="GO" id="GO:0003723">
    <property type="term" value="F:RNA binding"/>
    <property type="evidence" value="ECO:0007669"/>
    <property type="project" value="UniProtKB-UniRule"/>
</dbReference>
<dbReference type="InterPro" id="IPR002110">
    <property type="entry name" value="Ankyrin_rpt"/>
</dbReference>
<feature type="domain" description="Helicase ATP-binding" evidence="7">
    <location>
        <begin position="422"/>
        <end position="554"/>
    </location>
</feature>
<dbReference type="SUPFAM" id="SSF48403">
    <property type="entry name" value="Ankyrin repeat"/>
    <property type="match status" value="1"/>
</dbReference>
<dbReference type="Pfam" id="PF00270">
    <property type="entry name" value="DEAD"/>
    <property type="match status" value="1"/>
</dbReference>
<dbReference type="InterPro" id="IPR014001">
    <property type="entry name" value="Helicase_ATP-bd"/>
</dbReference>
<dbReference type="SMART" id="SM00015">
    <property type="entry name" value="IQ"/>
    <property type="match status" value="3"/>
</dbReference>
<keyword evidence="4" id="KW-0040">ANK repeat</keyword>
<feature type="non-terminal residue" evidence="8">
    <location>
        <position position="1"/>
    </location>
</feature>
<comment type="function">
    <text evidence="5">RNA helicase.</text>
</comment>
<dbReference type="Gene3D" id="3.40.50.300">
    <property type="entry name" value="P-loop containing nucleotide triphosphate hydrolases"/>
    <property type="match status" value="1"/>
</dbReference>
<dbReference type="GO" id="GO:0016787">
    <property type="term" value="F:hydrolase activity"/>
    <property type="evidence" value="ECO:0007669"/>
    <property type="project" value="UniProtKB-KW"/>
</dbReference>
<dbReference type="Pfam" id="PF00612">
    <property type="entry name" value="IQ"/>
    <property type="match status" value="3"/>
</dbReference>
<feature type="repeat" description="ANK" evidence="4">
    <location>
        <begin position="93"/>
        <end position="125"/>
    </location>
</feature>
<dbReference type="PROSITE" id="PS50088">
    <property type="entry name" value="ANK_REPEAT"/>
    <property type="match status" value="2"/>
</dbReference>
<dbReference type="EC" id="3.6.4.13" evidence="5"/>
<evidence type="ECO:0000256" key="5">
    <source>
        <dbReference type="RuleBase" id="RU365068"/>
    </source>
</evidence>
<evidence type="ECO:0000259" key="7">
    <source>
        <dbReference type="PROSITE" id="PS51192"/>
    </source>
</evidence>
<dbReference type="SMART" id="SM00487">
    <property type="entry name" value="DEXDc"/>
    <property type="match status" value="1"/>
</dbReference>
<dbReference type="SUPFAM" id="SSF52540">
    <property type="entry name" value="P-loop containing nucleoside triphosphate hydrolases"/>
    <property type="match status" value="2"/>
</dbReference>
<dbReference type="Gene3D" id="1.25.40.20">
    <property type="entry name" value="Ankyrin repeat-containing domain"/>
    <property type="match status" value="1"/>
</dbReference>
<organism evidence="8 9">
    <name type="scientific">Thraustotheca clavata</name>
    <dbReference type="NCBI Taxonomy" id="74557"/>
    <lineage>
        <taxon>Eukaryota</taxon>
        <taxon>Sar</taxon>
        <taxon>Stramenopiles</taxon>
        <taxon>Oomycota</taxon>
        <taxon>Saprolegniomycetes</taxon>
        <taxon>Saprolegniales</taxon>
        <taxon>Achlyaceae</taxon>
        <taxon>Thraustotheca</taxon>
    </lineage>
</organism>
<evidence type="ECO:0000256" key="4">
    <source>
        <dbReference type="PROSITE-ProRule" id="PRU00023"/>
    </source>
</evidence>
<keyword evidence="5" id="KW-0347">Helicase</keyword>
<comment type="catalytic activity">
    <reaction evidence="5">
        <text>ATP + H2O = ADP + phosphate + H(+)</text>
        <dbReference type="Rhea" id="RHEA:13065"/>
        <dbReference type="ChEBI" id="CHEBI:15377"/>
        <dbReference type="ChEBI" id="CHEBI:15378"/>
        <dbReference type="ChEBI" id="CHEBI:30616"/>
        <dbReference type="ChEBI" id="CHEBI:43474"/>
        <dbReference type="ChEBI" id="CHEBI:456216"/>
        <dbReference type="EC" id="3.6.4.13"/>
    </reaction>
</comment>
<keyword evidence="3 5" id="KW-0067">ATP-binding</keyword>
<dbReference type="SMART" id="SM00248">
    <property type="entry name" value="ANK"/>
    <property type="match status" value="2"/>
</dbReference>
<comment type="domain">
    <text evidence="5">The Q motif is unique to and characteristic of the DEAD box family of RNA helicases and controls ATP binding and hydrolysis.</text>
</comment>
<dbReference type="Pfam" id="PF12796">
    <property type="entry name" value="Ank_2"/>
    <property type="match status" value="1"/>
</dbReference>
<dbReference type="EMBL" id="JNBS01002804">
    <property type="protein sequence ID" value="OQR89239.1"/>
    <property type="molecule type" value="Genomic_DNA"/>
</dbReference>
<keyword evidence="1 5" id="KW-0547">Nucleotide-binding</keyword>
<dbReference type="STRING" id="74557.A0A1V9YTV9"/>
<dbReference type="AlphaFoldDB" id="A0A1V9YTV9"/>
<dbReference type="InterPro" id="IPR036770">
    <property type="entry name" value="Ankyrin_rpt-contain_sf"/>
</dbReference>
<evidence type="ECO:0000256" key="1">
    <source>
        <dbReference type="ARBA" id="ARBA00022741"/>
    </source>
</evidence>
<evidence type="ECO:0000256" key="3">
    <source>
        <dbReference type="ARBA" id="ARBA00022840"/>
    </source>
</evidence>
<dbReference type="InterPro" id="IPR011545">
    <property type="entry name" value="DEAD/DEAH_box_helicase_dom"/>
</dbReference>
<sequence length="611" mass="67784">HERQYKIRVVERLSEFRRAITSKPLVHSTADMNEEAEEKPANALLDDSAVAALSDKELGTLSDDLIEDVVKQLVAVAGTSSELLEELNSLDDAGLSLLHYVCFYNCSQLVPLLLTHGAIVNQRSAQGQTALHLAAGCGHMTVVKVLVAHHADMTMFDFDCLTPADRAENCGHFDIADYLRSMAEPSPPKTSQNLSFSEMRSFGLFGDQDSSNEHNRKLLLGAFSNMSLHDKCALSLGTKQRRSNSTAECEEHESEHDMEVNSVMDDNDAGKLEAAMQLMGPDELALLEEEARVIQSNVRAWLLRRSYRHMRETTQKLQEVAKESLAKQQLERKERAAVTVQAATRSMLQRKSYLQQRNTAIKVQAAARGIICRKNFANMKKSALASLVIQKNTLGVGARLALRLKEMGIKEPSAVQKKAIPMVLKEPRKDVIIGAETGSGKTLTYLLPLLTRLAQYPCEMKDIRKPIAVIMVPNQELVKQIEKVVEQLDENVALACLTKTNAIPRRTPVLVGTPKAIIQHASPKDLDSVEMIVVDEADMLLGGGFERDTKQVLGVIRNQPLADPKTNVYIANYQKDDDHNESIASYPRQTIFSAISFSFVSLFDAFKAYVS</sequence>
<protein>
    <recommendedName>
        <fullName evidence="5">ATP-dependent RNA helicase</fullName>
        <ecNumber evidence="5">3.6.4.13</ecNumber>
    </recommendedName>
</protein>